<sequence length="177" mass="20150">MPDLGHGVEERDLVRVRWEGLLTPRFIEELFLAIWTAGFKTRRAQEQRSDLAQDDGGAHDGSTTNHDPTAWFSLSAHGVGEARAWSLMQFPSRETLVWDVRPFNRDLDLNLNRDLDFDSTSTLTSISTSTLDPNLELQLQLLTNRLATVPCLYSRNDMATTRQRHITTQRHSNETAT</sequence>
<keyword evidence="2" id="KW-1185">Reference proteome</keyword>
<dbReference type="EMBL" id="JAPHNI010000655">
    <property type="protein sequence ID" value="KAJ8109104.1"/>
    <property type="molecule type" value="Genomic_DNA"/>
</dbReference>
<organism evidence="1 2">
    <name type="scientific">Boeremia exigua</name>
    <dbReference type="NCBI Taxonomy" id="749465"/>
    <lineage>
        <taxon>Eukaryota</taxon>
        <taxon>Fungi</taxon>
        <taxon>Dikarya</taxon>
        <taxon>Ascomycota</taxon>
        <taxon>Pezizomycotina</taxon>
        <taxon>Dothideomycetes</taxon>
        <taxon>Pleosporomycetidae</taxon>
        <taxon>Pleosporales</taxon>
        <taxon>Pleosporineae</taxon>
        <taxon>Didymellaceae</taxon>
        <taxon>Boeremia</taxon>
    </lineage>
</organism>
<name>A0ACC2I1L0_9PLEO</name>
<accession>A0ACC2I1L0</accession>
<evidence type="ECO:0000313" key="1">
    <source>
        <dbReference type="EMBL" id="KAJ8109104.1"/>
    </source>
</evidence>
<protein>
    <submittedName>
        <fullName evidence="1">Uncharacterized protein</fullName>
    </submittedName>
</protein>
<proteinExistence type="predicted"/>
<dbReference type="Proteomes" id="UP001153331">
    <property type="component" value="Unassembled WGS sequence"/>
</dbReference>
<comment type="caution">
    <text evidence="1">The sequence shown here is derived from an EMBL/GenBank/DDBJ whole genome shotgun (WGS) entry which is preliminary data.</text>
</comment>
<reference evidence="1" key="1">
    <citation type="submission" date="2022-11" db="EMBL/GenBank/DDBJ databases">
        <title>Genome Sequence of Boeremia exigua.</title>
        <authorList>
            <person name="Buettner E."/>
        </authorList>
    </citation>
    <scope>NUCLEOTIDE SEQUENCE</scope>
    <source>
        <strain evidence="1">CU02</strain>
    </source>
</reference>
<evidence type="ECO:0000313" key="2">
    <source>
        <dbReference type="Proteomes" id="UP001153331"/>
    </source>
</evidence>
<gene>
    <name evidence="1" type="ORF">OPT61_g7696</name>
</gene>